<organism evidence="1 2">
    <name type="scientific">Aureimonas altamirensis</name>
    <dbReference type="NCBI Taxonomy" id="370622"/>
    <lineage>
        <taxon>Bacteria</taxon>
        <taxon>Pseudomonadati</taxon>
        <taxon>Pseudomonadota</taxon>
        <taxon>Alphaproteobacteria</taxon>
        <taxon>Hyphomicrobiales</taxon>
        <taxon>Aurantimonadaceae</taxon>
        <taxon>Aureimonas</taxon>
    </lineage>
</organism>
<evidence type="ECO:0000313" key="1">
    <source>
        <dbReference type="EMBL" id="KHJ55636.1"/>
    </source>
</evidence>
<accession>A0A0B1Q8F3</accession>
<sequence>MDGGVGNVKSGVLPGLYAGICIAALTLSGCSGTGEAPGFATAASALQTYDYSRLTPFPRKPEKAPHGQPYIPDDAELAEILKGVSPQLSDPVSGRVVRVQARTRTAGVVELCGLAQSQHQSGGDARMLLFVGHLTRSPDGKPHFSVMQTDTMFDRVEFCRSRGLV</sequence>
<protein>
    <submittedName>
        <fullName evidence="1">Uncharacterized protein</fullName>
    </submittedName>
</protein>
<dbReference type="AlphaFoldDB" id="A0A0B1Q8F3"/>
<reference evidence="1 2" key="1">
    <citation type="submission" date="2014-09" db="EMBL/GenBank/DDBJ databases">
        <title>Isolation and characterization of Aurantimonas altamirensis ON-56566 from clinical sample following a dog bite.</title>
        <authorList>
            <person name="Eshaghi A."/>
            <person name="Li A."/>
            <person name="Shahinas D."/>
            <person name="Bahn P."/>
            <person name="Kus J.V."/>
            <person name="Patel S.N."/>
        </authorList>
    </citation>
    <scope>NUCLEOTIDE SEQUENCE [LARGE SCALE GENOMIC DNA]</scope>
    <source>
        <strain evidence="1 2">ON-56566</strain>
    </source>
</reference>
<name>A0A0B1Q8F3_9HYPH</name>
<dbReference type="EMBL" id="JRFJ01000001">
    <property type="protein sequence ID" value="KHJ55636.1"/>
    <property type="molecule type" value="Genomic_DNA"/>
</dbReference>
<proteinExistence type="predicted"/>
<dbReference type="Proteomes" id="UP000030826">
    <property type="component" value="Unassembled WGS sequence"/>
</dbReference>
<comment type="caution">
    <text evidence="1">The sequence shown here is derived from an EMBL/GenBank/DDBJ whole genome shotgun (WGS) entry which is preliminary data.</text>
</comment>
<gene>
    <name evidence="1" type="ORF">LA66_03025</name>
</gene>
<evidence type="ECO:0000313" key="2">
    <source>
        <dbReference type="Proteomes" id="UP000030826"/>
    </source>
</evidence>